<reference evidence="1 2" key="1">
    <citation type="journal article" date="2019" name="Emerg. Microbes Infect.">
        <title>Comprehensive subspecies identification of 175 nontuberculous mycobacteria species based on 7547 genomic profiles.</title>
        <authorList>
            <person name="Matsumoto Y."/>
            <person name="Kinjo T."/>
            <person name="Motooka D."/>
            <person name="Nabeya D."/>
            <person name="Jung N."/>
            <person name="Uechi K."/>
            <person name="Horii T."/>
            <person name="Iida T."/>
            <person name="Fujita J."/>
            <person name="Nakamura S."/>
        </authorList>
    </citation>
    <scope>NUCLEOTIDE SEQUENCE [LARGE SCALE GENOMIC DNA]</scope>
    <source>
        <strain evidence="1 2">JCM 12143</strain>
    </source>
</reference>
<gene>
    <name evidence="1" type="ORF">MTER_34960</name>
</gene>
<organism evidence="1 2">
    <name type="scientific">Mycolicibacter terrae</name>
    <dbReference type="NCBI Taxonomy" id="1788"/>
    <lineage>
        <taxon>Bacteria</taxon>
        <taxon>Bacillati</taxon>
        <taxon>Actinomycetota</taxon>
        <taxon>Actinomycetes</taxon>
        <taxon>Mycobacteriales</taxon>
        <taxon>Mycobacteriaceae</taxon>
        <taxon>Mycolicibacter</taxon>
    </lineage>
</organism>
<keyword evidence="2" id="KW-1185">Reference proteome</keyword>
<protein>
    <submittedName>
        <fullName evidence="1">Uncharacterized protein</fullName>
    </submittedName>
</protein>
<dbReference type="Proteomes" id="UP000467636">
    <property type="component" value="Chromosome"/>
</dbReference>
<name>A0AAD1MJD4_9MYCO</name>
<proteinExistence type="predicted"/>
<accession>A0AAD1MJD4</accession>
<evidence type="ECO:0000313" key="2">
    <source>
        <dbReference type="Proteomes" id="UP000467636"/>
    </source>
</evidence>
<sequence length="128" mass="14402">MDPFLSGLGFAVEEVDEIVDEGGLTSSVAYYRGPDCKIQVYHSSREGEINAMIAPFDAPNELGVYGRSKKWHHLSDFADTADLPLEELVRKLREERASCDTTPKRLEWLTRRIAQDFDAARTAILEGQ</sequence>
<dbReference type="AlphaFoldDB" id="A0AAD1MJD4"/>
<dbReference type="EMBL" id="AP022564">
    <property type="protein sequence ID" value="BBX24085.1"/>
    <property type="molecule type" value="Genomic_DNA"/>
</dbReference>
<evidence type="ECO:0000313" key="1">
    <source>
        <dbReference type="EMBL" id="BBX24085.1"/>
    </source>
</evidence>